<feature type="compositionally biased region" description="Basic and acidic residues" evidence="1">
    <location>
        <begin position="177"/>
        <end position="211"/>
    </location>
</feature>
<feature type="region of interest" description="Disordered" evidence="1">
    <location>
        <begin position="75"/>
        <end position="103"/>
    </location>
</feature>
<name>A0ABX5KQU3_9BURK</name>
<sequence length="243" mass="27910">MNIRVGNTSWTDPALINSKRFYPSAATARRRDCASMPASSRWWRSTRATLHAQRKQLRPVGRAHTARIRVQHQGFPPVHSAPDASRHVPEGHATGTPTERQEKSLLQGQALGRPQGALVTVFRSDRAIARSRKARRRPLPVRALGNFRSRWPGTRRALCRHHRRATSDGSRISQPELVRRETQRLDTRFRVRKKTCERDRGRAARHREFDPRSLGGNEPRPRVGPPARPQPRDVEHQRRNCCK</sequence>
<reference evidence="2 3" key="1">
    <citation type="submission" date="2018-05" db="EMBL/GenBank/DDBJ databases">
        <title>Genomic Encyclopedia of Type Strains, Phase IV (KMG-V): Genome sequencing to study the core and pangenomes of soil and plant-associated prokaryotes.</title>
        <authorList>
            <person name="Whitman W."/>
        </authorList>
    </citation>
    <scope>NUCLEOTIDE SEQUENCE [LARGE SCALE GENOMIC DNA]</scope>
    <source>
        <strain evidence="2 3">SCZa-39</strain>
    </source>
</reference>
<evidence type="ECO:0000313" key="2">
    <source>
        <dbReference type="EMBL" id="PVX83637.1"/>
    </source>
</evidence>
<comment type="caution">
    <text evidence="2">The sequence shown here is derived from an EMBL/GenBank/DDBJ whole genome shotgun (WGS) entry which is preliminary data.</text>
</comment>
<evidence type="ECO:0000256" key="1">
    <source>
        <dbReference type="SAM" id="MobiDB-lite"/>
    </source>
</evidence>
<accession>A0ABX5KQU3</accession>
<feature type="region of interest" description="Disordered" evidence="1">
    <location>
        <begin position="161"/>
        <end position="243"/>
    </location>
</feature>
<feature type="compositionally biased region" description="Basic and acidic residues" evidence="1">
    <location>
        <begin position="230"/>
        <end position="243"/>
    </location>
</feature>
<proteinExistence type="predicted"/>
<protein>
    <submittedName>
        <fullName evidence="2">Uncharacterized protein</fullName>
    </submittedName>
</protein>
<keyword evidence="3" id="KW-1185">Reference proteome</keyword>
<dbReference type="Proteomes" id="UP000245712">
    <property type="component" value="Unassembled WGS sequence"/>
</dbReference>
<organism evidence="2 3">
    <name type="scientific">Paraburkholderia unamae</name>
    <dbReference type="NCBI Taxonomy" id="219649"/>
    <lineage>
        <taxon>Bacteria</taxon>
        <taxon>Pseudomonadati</taxon>
        <taxon>Pseudomonadota</taxon>
        <taxon>Betaproteobacteria</taxon>
        <taxon>Burkholderiales</taxon>
        <taxon>Burkholderiaceae</taxon>
        <taxon>Paraburkholderia</taxon>
    </lineage>
</organism>
<gene>
    <name evidence="2" type="ORF">C7402_10641</name>
</gene>
<dbReference type="EMBL" id="QEOB01000006">
    <property type="protein sequence ID" value="PVX83637.1"/>
    <property type="molecule type" value="Genomic_DNA"/>
</dbReference>
<evidence type="ECO:0000313" key="3">
    <source>
        <dbReference type="Proteomes" id="UP000245712"/>
    </source>
</evidence>